<feature type="transmembrane region" description="Helical" evidence="8">
    <location>
        <begin position="114"/>
        <end position="135"/>
    </location>
</feature>
<evidence type="ECO:0000256" key="1">
    <source>
        <dbReference type="ARBA" id="ARBA00004141"/>
    </source>
</evidence>
<keyword evidence="7 8" id="KW-0472">Membrane</keyword>
<feature type="transmembrane region" description="Helical" evidence="8">
    <location>
        <begin position="267"/>
        <end position="292"/>
    </location>
</feature>
<evidence type="ECO:0000256" key="7">
    <source>
        <dbReference type="ARBA" id="ARBA00023136"/>
    </source>
</evidence>
<evidence type="ECO:0000256" key="3">
    <source>
        <dbReference type="ARBA" id="ARBA00022448"/>
    </source>
</evidence>
<organism evidence="9 10">
    <name type="scientific">Paenibacillus aceris</name>
    <dbReference type="NCBI Taxonomy" id="869555"/>
    <lineage>
        <taxon>Bacteria</taxon>
        <taxon>Bacillati</taxon>
        <taxon>Bacillota</taxon>
        <taxon>Bacilli</taxon>
        <taxon>Bacillales</taxon>
        <taxon>Paenibacillaceae</taxon>
        <taxon>Paenibacillus</taxon>
    </lineage>
</organism>
<dbReference type="EMBL" id="JAGGKV010000037">
    <property type="protein sequence ID" value="MBP1967622.1"/>
    <property type="molecule type" value="Genomic_DNA"/>
</dbReference>
<feature type="transmembrane region" description="Helical" evidence="8">
    <location>
        <begin position="337"/>
        <end position="355"/>
    </location>
</feature>
<reference evidence="9 10" key="1">
    <citation type="submission" date="2021-03" db="EMBL/GenBank/DDBJ databases">
        <title>Genomic Encyclopedia of Type Strains, Phase IV (KMG-IV): sequencing the most valuable type-strain genomes for metagenomic binning, comparative biology and taxonomic classification.</title>
        <authorList>
            <person name="Goeker M."/>
        </authorList>
    </citation>
    <scope>NUCLEOTIDE SEQUENCE [LARGE SCALE GENOMIC DNA]</scope>
    <source>
        <strain evidence="9 10">DSM 24950</strain>
    </source>
</reference>
<comment type="similarity">
    <text evidence="2">Belongs to the amino acid-polyamine-organocation (APC) superfamily. Spore germination protein (SGP) (TC 2.A.3.9) family.</text>
</comment>
<evidence type="ECO:0000256" key="4">
    <source>
        <dbReference type="ARBA" id="ARBA00022544"/>
    </source>
</evidence>
<keyword evidence="4" id="KW-0309">Germination</keyword>
<accession>A0ABS4I9K3</accession>
<feature type="transmembrane region" description="Helical" evidence="8">
    <location>
        <begin position="142"/>
        <end position="163"/>
    </location>
</feature>
<evidence type="ECO:0000313" key="9">
    <source>
        <dbReference type="EMBL" id="MBP1967622.1"/>
    </source>
</evidence>
<keyword evidence="10" id="KW-1185">Reference proteome</keyword>
<evidence type="ECO:0000313" key="10">
    <source>
        <dbReference type="Proteomes" id="UP001519344"/>
    </source>
</evidence>
<keyword evidence="5 8" id="KW-0812">Transmembrane</keyword>
<evidence type="ECO:0000256" key="6">
    <source>
        <dbReference type="ARBA" id="ARBA00022989"/>
    </source>
</evidence>
<feature type="transmembrane region" description="Helical" evidence="8">
    <location>
        <begin position="216"/>
        <end position="242"/>
    </location>
</feature>
<dbReference type="RefSeq" id="WP_167067525.1">
    <property type="nucleotide sequence ID" value="NZ_JAAOZR010000091.1"/>
</dbReference>
<name>A0ABS4I9K3_9BACL</name>
<dbReference type="NCBIfam" id="TIGR00912">
    <property type="entry name" value="2A0309"/>
    <property type="match status" value="1"/>
</dbReference>
<evidence type="ECO:0000256" key="5">
    <source>
        <dbReference type="ARBA" id="ARBA00022692"/>
    </source>
</evidence>
<feature type="transmembrane region" description="Helical" evidence="8">
    <location>
        <begin position="67"/>
        <end position="90"/>
    </location>
</feature>
<sequence length="376" mass="42039">MERISNYQIAVLIILFQIGSTPLFAIGNKAKQDSWIAMLLAAAVGLLLLRMFLYIQSIAPDQSLIALMRICFGKVAGGIISSCFIIYFAYESMRNVRDFGEITSVTLLARTPKFIIMLLVILLAAYTILLGIETLCRVVESLIIPVLFSYGVLSLLIVVSKLINFERIQPVMEKGFLPIIKAALPDLVSFPFGQMVVFLMFWHLMDDNKKVKRISIFSYLGVAFFLIAMNMINVLVLGPALIGNSTLPFLQTVQLIQVGEIFERLDVFVTLLLFLGLFVKLTAFFWAASFGLTQLIGSSTNSKLPVCLVGIVIFISSFLEPNYTYHIWLGLTFSVKLYPIFQVLFPLAMFIAILLRKLKKDSPPSEEAPTLDMSAK</sequence>
<dbReference type="PANTHER" id="PTHR34975">
    <property type="entry name" value="SPORE GERMINATION PROTEIN A2"/>
    <property type="match status" value="1"/>
</dbReference>
<evidence type="ECO:0000256" key="2">
    <source>
        <dbReference type="ARBA" id="ARBA00007998"/>
    </source>
</evidence>
<proteinExistence type="inferred from homology"/>
<comment type="caution">
    <text evidence="9">The sequence shown here is derived from an EMBL/GenBank/DDBJ whole genome shotgun (WGS) entry which is preliminary data.</text>
</comment>
<dbReference type="InterPro" id="IPR004761">
    <property type="entry name" value="Spore_GerAB"/>
</dbReference>
<keyword evidence="6 8" id="KW-1133">Transmembrane helix</keyword>
<feature type="transmembrane region" description="Helical" evidence="8">
    <location>
        <begin position="304"/>
        <end position="325"/>
    </location>
</feature>
<comment type="subcellular location">
    <subcellularLocation>
        <location evidence="1">Membrane</location>
        <topology evidence="1">Multi-pass membrane protein</topology>
    </subcellularLocation>
</comment>
<dbReference type="Pfam" id="PF03845">
    <property type="entry name" value="Spore_permease"/>
    <property type="match status" value="1"/>
</dbReference>
<feature type="transmembrane region" description="Helical" evidence="8">
    <location>
        <begin position="183"/>
        <end position="204"/>
    </location>
</feature>
<keyword evidence="3" id="KW-0813">Transport</keyword>
<gene>
    <name evidence="9" type="ORF">J2Z65_006894</name>
</gene>
<dbReference type="PANTHER" id="PTHR34975:SF2">
    <property type="entry name" value="SPORE GERMINATION PROTEIN A2"/>
    <property type="match status" value="1"/>
</dbReference>
<evidence type="ECO:0000256" key="8">
    <source>
        <dbReference type="SAM" id="Phobius"/>
    </source>
</evidence>
<protein>
    <submittedName>
        <fullName evidence="9">Spore germination protein KB</fullName>
    </submittedName>
</protein>
<feature type="transmembrane region" description="Helical" evidence="8">
    <location>
        <begin position="35"/>
        <end position="55"/>
    </location>
</feature>
<dbReference type="Proteomes" id="UP001519344">
    <property type="component" value="Unassembled WGS sequence"/>
</dbReference>